<organism evidence="7 8">
    <name type="scientific">Terrimicrobium sacchariphilum</name>
    <dbReference type="NCBI Taxonomy" id="690879"/>
    <lineage>
        <taxon>Bacteria</taxon>
        <taxon>Pseudomonadati</taxon>
        <taxon>Verrucomicrobiota</taxon>
        <taxon>Terrimicrobiia</taxon>
        <taxon>Terrimicrobiales</taxon>
        <taxon>Terrimicrobiaceae</taxon>
        <taxon>Terrimicrobium</taxon>
    </lineage>
</organism>
<dbReference type="GO" id="GO:0003700">
    <property type="term" value="F:DNA-binding transcription factor activity"/>
    <property type="evidence" value="ECO:0007669"/>
    <property type="project" value="TreeGrafter"/>
</dbReference>
<reference evidence="8" key="1">
    <citation type="journal article" date="2017" name="Genome Announc.">
        <title>Draft Genome Sequence of Terrimicrobium sacchariphilum NM-5T, a Facultative Anaerobic Soil Bacterium of the Class Spartobacteria.</title>
        <authorList>
            <person name="Qiu Y.L."/>
            <person name="Tourlousse D.M."/>
            <person name="Matsuura N."/>
            <person name="Ohashi A."/>
            <person name="Sekiguchi Y."/>
        </authorList>
    </citation>
    <scope>NUCLEOTIDE SEQUENCE [LARGE SCALE GENOMIC DNA]</scope>
    <source>
        <strain evidence="8">NM-5</strain>
    </source>
</reference>
<dbReference type="Pfam" id="PF00440">
    <property type="entry name" value="TetR_N"/>
    <property type="match status" value="1"/>
</dbReference>
<dbReference type="InterPro" id="IPR036271">
    <property type="entry name" value="Tet_transcr_reg_TetR-rel_C_sf"/>
</dbReference>
<dbReference type="AlphaFoldDB" id="A0A146GCI5"/>
<dbReference type="Gene3D" id="1.10.10.60">
    <property type="entry name" value="Homeodomain-like"/>
    <property type="match status" value="1"/>
</dbReference>
<dbReference type="Gene3D" id="1.10.357.10">
    <property type="entry name" value="Tetracycline Repressor, domain 2"/>
    <property type="match status" value="1"/>
</dbReference>
<evidence type="ECO:0000313" key="7">
    <source>
        <dbReference type="EMBL" id="GAT34504.1"/>
    </source>
</evidence>
<name>A0A146GCI5_TERSA</name>
<dbReference type="InterPro" id="IPR001647">
    <property type="entry name" value="HTH_TetR"/>
</dbReference>
<dbReference type="SUPFAM" id="SSF48498">
    <property type="entry name" value="Tetracyclin repressor-like, C-terminal domain"/>
    <property type="match status" value="1"/>
</dbReference>
<proteinExistence type="predicted"/>
<sequence>MVSEMPASTEGRILDAAERIFLSRGFHRVSMDELARELAMSKKTLYAHFASKDDLVAGIMRRRVQRVDAEFRAVLAMEAGFDAKVRGLMLGMQRRLGEVSPAFIEDLRRYTPEVFRIVEEYRAQAIPKYLGGLLEEGIREGFIREDVKPVMVVRMLVACVQGILRVDNMMTLDMPPVQALDTILRVIFQGVFTEKAREVLK</sequence>
<comment type="caution">
    <text evidence="7">The sequence shown here is derived from an EMBL/GenBank/DDBJ whole genome shotgun (WGS) entry which is preliminary data.</text>
</comment>
<evidence type="ECO:0000313" key="8">
    <source>
        <dbReference type="Proteomes" id="UP000076023"/>
    </source>
</evidence>
<keyword evidence="1" id="KW-0678">Repressor</keyword>
<gene>
    <name evidence="7" type="ORF">TSACC_22929</name>
</gene>
<feature type="DNA-binding region" description="H-T-H motif" evidence="5">
    <location>
        <begin position="30"/>
        <end position="49"/>
    </location>
</feature>
<dbReference type="SUPFAM" id="SSF46689">
    <property type="entry name" value="Homeodomain-like"/>
    <property type="match status" value="1"/>
</dbReference>
<keyword evidence="4" id="KW-0804">Transcription</keyword>
<dbReference type="STRING" id="690879.TSACC_22929"/>
<evidence type="ECO:0000256" key="4">
    <source>
        <dbReference type="ARBA" id="ARBA00023163"/>
    </source>
</evidence>
<keyword evidence="8" id="KW-1185">Reference proteome</keyword>
<dbReference type="Proteomes" id="UP000076023">
    <property type="component" value="Unassembled WGS sequence"/>
</dbReference>
<evidence type="ECO:0000256" key="1">
    <source>
        <dbReference type="ARBA" id="ARBA00022491"/>
    </source>
</evidence>
<accession>A0A146GCI5</accession>
<evidence type="ECO:0000259" key="6">
    <source>
        <dbReference type="PROSITE" id="PS50977"/>
    </source>
</evidence>
<keyword evidence="2" id="KW-0805">Transcription regulation</keyword>
<dbReference type="PANTHER" id="PTHR30055">
    <property type="entry name" value="HTH-TYPE TRANSCRIPTIONAL REGULATOR RUTR"/>
    <property type="match status" value="1"/>
</dbReference>
<dbReference type="OrthoDB" id="9814200at2"/>
<dbReference type="PANTHER" id="PTHR30055:SF175">
    <property type="entry name" value="HTH-TYPE TRANSCRIPTIONAL REPRESSOR KSTR2"/>
    <property type="match status" value="1"/>
</dbReference>
<evidence type="ECO:0000256" key="5">
    <source>
        <dbReference type="PROSITE-ProRule" id="PRU00335"/>
    </source>
</evidence>
<dbReference type="InParanoid" id="A0A146GCI5"/>
<dbReference type="FunFam" id="1.10.10.60:FF:000141">
    <property type="entry name" value="TetR family transcriptional regulator"/>
    <property type="match status" value="1"/>
</dbReference>
<dbReference type="InterPro" id="IPR050109">
    <property type="entry name" value="HTH-type_TetR-like_transc_reg"/>
</dbReference>
<dbReference type="FunCoup" id="A0A146GCI5">
    <property type="interactions" value="135"/>
</dbReference>
<dbReference type="InterPro" id="IPR009057">
    <property type="entry name" value="Homeodomain-like_sf"/>
</dbReference>
<dbReference type="GO" id="GO:0000976">
    <property type="term" value="F:transcription cis-regulatory region binding"/>
    <property type="evidence" value="ECO:0007669"/>
    <property type="project" value="TreeGrafter"/>
</dbReference>
<evidence type="ECO:0000256" key="2">
    <source>
        <dbReference type="ARBA" id="ARBA00023015"/>
    </source>
</evidence>
<keyword evidence="3 5" id="KW-0238">DNA-binding</keyword>
<dbReference type="PROSITE" id="PS50977">
    <property type="entry name" value="HTH_TETR_2"/>
    <property type="match status" value="1"/>
</dbReference>
<dbReference type="PRINTS" id="PR00455">
    <property type="entry name" value="HTHTETR"/>
</dbReference>
<evidence type="ECO:0000256" key="3">
    <source>
        <dbReference type="ARBA" id="ARBA00023125"/>
    </source>
</evidence>
<dbReference type="EMBL" id="BDCO01000002">
    <property type="protein sequence ID" value="GAT34504.1"/>
    <property type="molecule type" value="Genomic_DNA"/>
</dbReference>
<feature type="domain" description="HTH tetR-type" evidence="6">
    <location>
        <begin position="7"/>
        <end position="67"/>
    </location>
</feature>
<protein>
    <submittedName>
        <fullName evidence="7">DNA-binding transcriptional regulator, AcrR family</fullName>
    </submittedName>
</protein>